<keyword evidence="5" id="KW-0503">Monooxygenase</keyword>
<dbReference type="OMA" id="FMANTPE"/>
<comment type="caution">
    <text evidence="8">The sequence shown here is derived from an EMBL/GenBank/DDBJ whole genome shotgun (WGS) entry which is preliminary data.</text>
</comment>
<evidence type="ECO:0008006" key="10">
    <source>
        <dbReference type="Google" id="ProtNLM"/>
    </source>
</evidence>
<dbReference type="GO" id="GO:0004497">
    <property type="term" value="F:monooxygenase activity"/>
    <property type="evidence" value="ECO:0007669"/>
    <property type="project" value="UniProtKB-KW"/>
</dbReference>
<evidence type="ECO:0000256" key="1">
    <source>
        <dbReference type="ARBA" id="ARBA00001971"/>
    </source>
</evidence>
<evidence type="ECO:0000256" key="7">
    <source>
        <dbReference type="SAM" id="Phobius"/>
    </source>
</evidence>
<feature type="transmembrane region" description="Helical" evidence="7">
    <location>
        <begin position="12"/>
        <end position="30"/>
    </location>
</feature>
<keyword evidence="5" id="KW-0560">Oxidoreductase</keyword>
<dbReference type="Pfam" id="PF00067">
    <property type="entry name" value="p450"/>
    <property type="match status" value="1"/>
</dbReference>
<name>A0A179ID85_CORDF</name>
<evidence type="ECO:0000313" key="9">
    <source>
        <dbReference type="Proteomes" id="UP000243081"/>
    </source>
</evidence>
<dbReference type="InterPro" id="IPR036396">
    <property type="entry name" value="Cyt_P450_sf"/>
</dbReference>
<evidence type="ECO:0000256" key="6">
    <source>
        <dbReference type="PIRSR" id="PIRSR602403-1"/>
    </source>
</evidence>
<comment type="similarity">
    <text evidence="2">Belongs to the cytochrome P450 family.</text>
</comment>
<keyword evidence="9" id="KW-1185">Reference proteome</keyword>
<dbReference type="InterPro" id="IPR053007">
    <property type="entry name" value="CYP450_monoxygenase_sec-met"/>
</dbReference>
<evidence type="ECO:0000256" key="2">
    <source>
        <dbReference type="ARBA" id="ARBA00010617"/>
    </source>
</evidence>
<reference evidence="8 9" key="1">
    <citation type="submission" date="2016-03" db="EMBL/GenBank/DDBJ databases">
        <title>Fine-scale spatial genetic structure of a fungal parasite of coffee scale insects.</title>
        <authorList>
            <person name="Jackson D."/>
            <person name="Zemenick K.A."/>
            <person name="Malloure B."/>
            <person name="Quandt C.A."/>
            <person name="James T.Y."/>
        </authorList>
    </citation>
    <scope>NUCLEOTIDE SEQUENCE [LARGE SCALE GENOMIC DNA]</scope>
    <source>
        <strain evidence="8 9">UM487</strain>
    </source>
</reference>
<keyword evidence="6" id="KW-0349">Heme</keyword>
<evidence type="ECO:0000313" key="8">
    <source>
        <dbReference type="EMBL" id="OAQ99453.1"/>
    </source>
</evidence>
<dbReference type="PANTHER" id="PTHR47582:SF1">
    <property type="entry name" value="P450, PUTATIVE (EUROFUNG)-RELATED"/>
    <property type="match status" value="1"/>
</dbReference>
<dbReference type="PRINTS" id="PR00465">
    <property type="entry name" value="EP450IV"/>
</dbReference>
<evidence type="ECO:0000256" key="5">
    <source>
        <dbReference type="ARBA" id="ARBA00023033"/>
    </source>
</evidence>
<feature type="binding site" description="axial binding residue" evidence="6">
    <location>
        <position position="163"/>
    </location>
    <ligand>
        <name>heme</name>
        <dbReference type="ChEBI" id="CHEBI:30413"/>
    </ligand>
    <ligandPart>
        <name>Fe</name>
        <dbReference type="ChEBI" id="CHEBI:18248"/>
    </ligandPart>
</feature>
<sequence>MSPDTIARSSLSFLLAGIVNTTTTTFWVFMRLFTDPQLLVSAREEINAALVAGEARNGRDTLSITLVRDRCAILSAVFREGLRVGSENLSVRPFKEDTMLVKKQFLQNGAVVQISGGAIHSDRSIWGDDVDEFNSSRFLGAKARAGRFQPAAFRRFGGGKTPCPSRHFAINEVLLLTAMIILAFDLESRRRPGLCTLQR</sequence>
<dbReference type="AlphaFoldDB" id="A0A179ID85"/>
<comment type="cofactor">
    <cofactor evidence="1 6">
        <name>heme</name>
        <dbReference type="ChEBI" id="CHEBI:30413"/>
    </cofactor>
</comment>
<keyword evidence="4 6" id="KW-0408">Iron</keyword>
<keyword evidence="3 6" id="KW-0479">Metal-binding</keyword>
<gene>
    <name evidence="8" type="ORF">LLEC1_03972</name>
</gene>
<proteinExistence type="inferred from homology"/>
<keyword evidence="7" id="KW-1133">Transmembrane helix</keyword>
<keyword evidence="7" id="KW-0812">Transmembrane</keyword>
<protein>
    <recommendedName>
        <fullName evidence="10">Cytochrome P450</fullName>
    </recommendedName>
</protein>
<dbReference type="PANTHER" id="PTHR47582">
    <property type="entry name" value="P450, PUTATIVE (EUROFUNG)-RELATED"/>
    <property type="match status" value="1"/>
</dbReference>
<dbReference type="GO" id="GO:0016705">
    <property type="term" value="F:oxidoreductase activity, acting on paired donors, with incorporation or reduction of molecular oxygen"/>
    <property type="evidence" value="ECO:0007669"/>
    <property type="project" value="InterPro"/>
</dbReference>
<dbReference type="EMBL" id="LUKN01002213">
    <property type="protein sequence ID" value="OAQ99453.1"/>
    <property type="molecule type" value="Genomic_DNA"/>
</dbReference>
<evidence type="ECO:0000256" key="3">
    <source>
        <dbReference type="ARBA" id="ARBA00022723"/>
    </source>
</evidence>
<dbReference type="Proteomes" id="UP000243081">
    <property type="component" value="Unassembled WGS sequence"/>
</dbReference>
<keyword evidence="7" id="KW-0472">Membrane</keyword>
<accession>A0A179ID85</accession>
<dbReference type="OrthoDB" id="1470350at2759"/>
<dbReference type="Gene3D" id="1.10.630.10">
    <property type="entry name" value="Cytochrome P450"/>
    <property type="match status" value="1"/>
</dbReference>
<dbReference type="GO" id="GO:0005506">
    <property type="term" value="F:iron ion binding"/>
    <property type="evidence" value="ECO:0007669"/>
    <property type="project" value="InterPro"/>
</dbReference>
<dbReference type="InterPro" id="IPR001128">
    <property type="entry name" value="Cyt_P450"/>
</dbReference>
<dbReference type="SUPFAM" id="SSF48264">
    <property type="entry name" value="Cytochrome P450"/>
    <property type="match status" value="1"/>
</dbReference>
<organism evidence="8 9">
    <name type="scientific">Cordyceps confragosa</name>
    <name type="common">Lecanicillium lecanii</name>
    <dbReference type="NCBI Taxonomy" id="2714763"/>
    <lineage>
        <taxon>Eukaryota</taxon>
        <taxon>Fungi</taxon>
        <taxon>Dikarya</taxon>
        <taxon>Ascomycota</taxon>
        <taxon>Pezizomycotina</taxon>
        <taxon>Sordariomycetes</taxon>
        <taxon>Hypocreomycetidae</taxon>
        <taxon>Hypocreales</taxon>
        <taxon>Cordycipitaceae</taxon>
        <taxon>Akanthomyces</taxon>
    </lineage>
</organism>
<evidence type="ECO:0000256" key="4">
    <source>
        <dbReference type="ARBA" id="ARBA00023004"/>
    </source>
</evidence>
<dbReference type="InterPro" id="IPR002403">
    <property type="entry name" value="Cyt_P450_E_grp-IV"/>
</dbReference>
<dbReference type="GO" id="GO:0020037">
    <property type="term" value="F:heme binding"/>
    <property type="evidence" value="ECO:0007669"/>
    <property type="project" value="InterPro"/>
</dbReference>